<keyword evidence="3" id="KW-1185">Reference proteome</keyword>
<dbReference type="Proteomes" id="UP001589890">
    <property type="component" value="Unassembled WGS sequence"/>
</dbReference>
<dbReference type="InterPro" id="IPR036390">
    <property type="entry name" value="WH_DNA-bd_sf"/>
</dbReference>
<evidence type="ECO:0000259" key="1">
    <source>
        <dbReference type="SMART" id="SM00418"/>
    </source>
</evidence>
<dbReference type="InterPro" id="IPR001845">
    <property type="entry name" value="HTH_ArsR_DNA-bd_dom"/>
</dbReference>
<gene>
    <name evidence="2" type="ORF">ACFFGN_02575</name>
</gene>
<feature type="domain" description="HTH arsR-type" evidence="1">
    <location>
        <begin position="250"/>
        <end position="324"/>
    </location>
</feature>
<dbReference type="EMBL" id="JBHLTC010000001">
    <property type="protein sequence ID" value="MFC0622928.1"/>
    <property type="molecule type" value="Genomic_DNA"/>
</dbReference>
<reference evidence="2 3" key="1">
    <citation type="submission" date="2024-09" db="EMBL/GenBank/DDBJ databases">
        <authorList>
            <person name="Sun Q."/>
            <person name="Mori K."/>
        </authorList>
    </citation>
    <scope>NUCLEOTIDE SEQUENCE [LARGE SCALE GENOMIC DNA]</scope>
    <source>
        <strain evidence="2 3">CGMCC 1.15906</strain>
    </source>
</reference>
<dbReference type="SMART" id="SM00418">
    <property type="entry name" value="HTH_ARSR"/>
    <property type="match status" value="1"/>
</dbReference>
<comment type="caution">
    <text evidence="2">The sequence shown here is derived from an EMBL/GenBank/DDBJ whole genome shotgun (WGS) entry which is preliminary data.</text>
</comment>
<organism evidence="2 3">
    <name type="scientific">Kribbella deserti</name>
    <dbReference type="NCBI Taxonomy" id="1926257"/>
    <lineage>
        <taxon>Bacteria</taxon>
        <taxon>Bacillati</taxon>
        <taxon>Actinomycetota</taxon>
        <taxon>Actinomycetes</taxon>
        <taxon>Propionibacteriales</taxon>
        <taxon>Kribbellaceae</taxon>
        <taxon>Kribbella</taxon>
    </lineage>
</organism>
<name>A0ABV6QEF9_9ACTN</name>
<dbReference type="InterPro" id="IPR011991">
    <property type="entry name" value="ArsR-like_HTH"/>
</dbReference>
<dbReference type="RefSeq" id="WP_380043607.1">
    <property type="nucleotide sequence ID" value="NZ_JBHLTC010000001.1"/>
</dbReference>
<sequence>MLITRLGPDDLATTRFAISPLWETVTSRWILQDPAGHAVHLPWVRTARQIDRAEDFEPYRQMLDALIRIGTWIPDFLTPAPPDGPVEFHGELTALAETPAEVLRADLEQTHVRTPLTGLGKRIYDDPERYLPEFVEALNAWWHLAIEPAWPQLRALLEADIAERVRTLAEYGPAQMFAEIHPKLRWNDGELEMDNRCDVDFSIAAAGLSMAPSVFLAGSPAFLVRPGMPLFMWYQTKVPVGFWRAGPSPQLVQLMGEARARVLAVLDTPLTAGEVADRLGLSLTEVTTDLQVLQEAGLAVSRPEDQLTVYTCSDLGRSLSTTMA</sequence>
<dbReference type="CDD" id="cd00090">
    <property type="entry name" value="HTH_ARSR"/>
    <property type="match status" value="1"/>
</dbReference>
<evidence type="ECO:0000313" key="3">
    <source>
        <dbReference type="Proteomes" id="UP001589890"/>
    </source>
</evidence>
<protein>
    <submittedName>
        <fullName evidence="2">Winged helix-turn-helix domain-containing protein</fullName>
    </submittedName>
</protein>
<dbReference type="Pfam" id="PF12840">
    <property type="entry name" value="HTH_20"/>
    <property type="match status" value="1"/>
</dbReference>
<dbReference type="SUPFAM" id="SSF46785">
    <property type="entry name" value="Winged helix' DNA-binding domain"/>
    <property type="match status" value="1"/>
</dbReference>
<evidence type="ECO:0000313" key="2">
    <source>
        <dbReference type="EMBL" id="MFC0622928.1"/>
    </source>
</evidence>
<dbReference type="Gene3D" id="1.10.10.10">
    <property type="entry name" value="Winged helix-like DNA-binding domain superfamily/Winged helix DNA-binding domain"/>
    <property type="match status" value="1"/>
</dbReference>
<dbReference type="InterPro" id="IPR036388">
    <property type="entry name" value="WH-like_DNA-bd_sf"/>
</dbReference>
<proteinExistence type="predicted"/>
<accession>A0ABV6QEF9</accession>